<dbReference type="Gramene" id="Psat03G0394800-T2">
    <property type="protein sequence ID" value="KAI5429147.1"/>
    <property type="gene ID" value="KIW84_033948"/>
</dbReference>
<keyword evidence="3" id="KW-1015">Disulfide bond</keyword>
<dbReference type="InterPro" id="IPR000528">
    <property type="entry name" value="Plant_nsLTP"/>
</dbReference>
<keyword evidence="8" id="KW-1185">Reference proteome</keyword>
<evidence type="ECO:0000256" key="4">
    <source>
        <dbReference type="RuleBase" id="RU000628"/>
    </source>
</evidence>
<dbReference type="PANTHER" id="PTHR33076">
    <property type="entry name" value="NON-SPECIFIC LIPID-TRANSFER PROTEIN 2-RELATED"/>
    <property type="match status" value="1"/>
</dbReference>
<evidence type="ECO:0000313" key="7">
    <source>
        <dbReference type="EMBL" id="KAI5429147.1"/>
    </source>
</evidence>
<dbReference type="AlphaFoldDB" id="A0A9D4XZ07"/>
<dbReference type="Gramene" id="PSAT_LOCUS12351_t1">
    <property type="protein sequence ID" value="CAL5192463.1"/>
    <property type="gene ID" value="PSAT_LOCUS12351"/>
</dbReference>
<dbReference type="SUPFAM" id="SSF47699">
    <property type="entry name" value="Bifunctional inhibitor/lipid-transfer protein/seed storage 2S albumin"/>
    <property type="match status" value="1"/>
</dbReference>
<dbReference type="GO" id="GO:0008289">
    <property type="term" value="F:lipid binding"/>
    <property type="evidence" value="ECO:0007669"/>
    <property type="project" value="UniProtKB-KW"/>
</dbReference>
<evidence type="ECO:0000259" key="6">
    <source>
        <dbReference type="SMART" id="SM00499"/>
    </source>
</evidence>
<comment type="caution">
    <text evidence="7">The sequence shown here is derived from an EMBL/GenBank/DDBJ whole genome shotgun (WGS) entry which is preliminary data.</text>
</comment>
<evidence type="ECO:0000313" key="8">
    <source>
        <dbReference type="Proteomes" id="UP001058974"/>
    </source>
</evidence>
<reference evidence="7 8" key="1">
    <citation type="journal article" date="2022" name="Nat. Genet.">
        <title>Improved pea reference genome and pan-genome highlight genomic features and evolutionary characteristics.</title>
        <authorList>
            <person name="Yang T."/>
            <person name="Liu R."/>
            <person name="Luo Y."/>
            <person name="Hu S."/>
            <person name="Wang D."/>
            <person name="Wang C."/>
            <person name="Pandey M.K."/>
            <person name="Ge S."/>
            <person name="Xu Q."/>
            <person name="Li N."/>
            <person name="Li G."/>
            <person name="Huang Y."/>
            <person name="Saxena R.K."/>
            <person name="Ji Y."/>
            <person name="Li M."/>
            <person name="Yan X."/>
            <person name="He Y."/>
            <person name="Liu Y."/>
            <person name="Wang X."/>
            <person name="Xiang C."/>
            <person name="Varshney R.K."/>
            <person name="Ding H."/>
            <person name="Gao S."/>
            <person name="Zong X."/>
        </authorList>
    </citation>
    <scope>NUCLEOTIDE SEQUENCE [LARGE SCALE GENOMIC DNA]</scope>
    <source>
        <strain evidence="7 8">cv. Zhongwan 6</strain>
    </source>
</reference>
<evidence type="ECO:0000256" key="3">
    <source>
        <dbReference type="ARBA" id="ARBA00023157"/>
    </source>
</evidence>
<dbReference type="GO" id="GO:0006869">
    <property type="term" value="P:lipid transport"/>
    <property type="evidence" value="ECO:0007669"/>
    <property type="project" value="InterPro"/>
</dbReference>
<feature type="signal peptide" evidence="5">
    <location>
        <begin position="1"/>
        <end position="18"/>
    </location>
</feature>
<comment type="similarity">
    <text evidence="1 4">Belongs to the plant LTP family.</text>
</comment>
<keyword evidence="4" id="KW-0446">Lipid-binding</keyword>
<feature type="chain" id="PRO_5039481986" description="Non-specific lipid-transfer protein" evidence="5">
    <location>
        <begin position="19"/>
        <end position="118"/>
    </location>
</feature>
<evidence type="ECO:0000256" key="2">
    <source>
        <dbReference type="ARBA" id="ARBA00022729"/>
    </source>
</evidence>
<dbReference type="Proteomes" id="UP001058974">
    <property type="component" value="Chromosome 3"/>
</dbReference>
<dbReference type="EMBL" id="JAMSHJ010000003">
    <property type="protein sequence ID" value="KAI5429147.1"/>
    <property type="molecule type" value="Genomic_DNA"/>
</dbReference>
<dbReference type="Pfam" id="PF00234">
    <property type="entry name" value="Tryp_alpha_amyl"/>
    <property type="match status" value="1"/>
</dbReference>
<dbReference type="Gene3D" id="1.10.110.10">
    <property type="entry name" value="Plant lipid-transfer and hydrophobic proteins"/>
    <property type="match status" value="1"/>
</dbReference>
<dbReference type="PRINTS" id="PR00382">
    <property type="entry name" value="LIPIDTRNSFER"/>
</dbReference>
<evidence type="ECO:0000256" key="1">
    <source>
        <dbReference type="ARBA" id="ARBA00009748"/>
    </source>
</evidence>
<sequence length="118" mass="12357">MATSIMVTSLAMICLVLSASLANGAQSCGQVQLTVAPCIGYLRRPGPSVPAPCCNGVRTVFNLAKTVSDRQANCRCLKSTSLSLPGLNLPALADLPRKCGVNVPYKVSPTIDCNKVTY</sequence>
<keyword evidence="2 5" id="KW-0732">Signal</keyword>
<dbReference type="PROSITE" id="PS00597">
    <property type="entry name" value="PLANT_LTP"/>
    <property type="match status" value="1"/>
</dbReference>
<dbReference type="CDD" id="cd01960">
    <property type="entry name" value="nsLTP1"/>
    <property type="match status" value="1"/>
</dbReference>
<name>A0A9D4XZ07_PEA</name>
<protein>
    <recommendedName>
        <fullName evidence="4">Non-specific lipid-transfer protein</fullName>
    </recommendedName>
</protein>
<organism evidence="7 8">
    <name type="scientific">Pisum sativum</name>
    <name type="common">Garden pea</name>
    <name type="synonym">Lathyrus oleraceus</name>
    <dbReference type="NCBI Taxonomy" id="3888"/>
    <lineage>
        <taxon>Eukaryota</taxon>
        <taxon>Viridiplantae</taxon>
        <taxon>Streptophyta</taxon>
        <taxon>Embryophyta</taxon>
        <taxon>Tracheophyta</taxon>
        <taxon>Spermatophyta</taxon>
        <taxon>Magnoliopsida</taxon>
        <taxon>eudicotyledons</taxon>
        <taxon>Gunneridae</taxon>
        <taxon>Pentapetalae</taxon>
        <taxon>rosids</taxon>
        <taxon>fabids</taxon>
        <taxon>Fabales</taxon>
        <taxon>Fabaceae</taxon>
        <taxon>Papilionoideae</taxon>
        <taxon>50 kb inversion clade</taxon>
        <taxon>NPAAA clade</taxon>
        <taxon>Hologalegina</taxon>
        <taxon>IRL clade</taxon>
        <taxon>Fabeae</taxon>
        <taxon>Lathyrus</taxon>
    </lineage>
</organism>
<dbReference type="SMART" id="SM00499">
    <property type="entry name" value="AAI"/>
    <property type="match status" value="1"/>
</dbReference>
<comment type="function">
    <text evidence="4">Plant non-specific lipid-transfer proteins transfer phospholipids as well as galactolipids across membranes. May play a role in wax or cutin deposition in the cell walls of expanding epidermal cells and certain secretory tissues.</text>
</comment>
<dbReference type="InterPro" id="IPR036312">
    <property type="entry name" value="Bifun_inhib/LTP/seed_sf"/>
</dbReference>
<proteinExistence type="inferred from homology"/>
<accession>A0A9D4XZ07</accession>
<keyword evidence="4" id="KW-0813">Transport</keyword>
<evidence type="ECO:0000256" key="5">
    <source>
        <dbReference type="SAM" id="SignalP"/>
    </source>
</evidence>
<gene>
    <name evidence="7" type="ORF">KIW84_033948</name>
</gene>
<dbReference type="OrthoDB" id="1373057at2759"/>
<dbReference type="InterPro" id="IPR016140">
    <property type="entry name" value="Bifunc_inhib/LTP/seed_store"/>
</dbReference>
<feature type="domain" description="Bifunctional inhibitor/plant lipid transfer protein/seed storage helical" evidence="6">
    <location>
        <begin position="28"/>
        <end position="113"/>
    </location>
</feature>